<dbReference type="AlphaFoldDB" id="L0DHQ6"/>
<evidence type="ECO:0000313" key="2">
    <source>
        <dbReference type="EMBL" id="AGA28353.1"/>
    </source>
</evidence>
<feature type="domain" description="Guanylate cyclase" evidence="1">
    <location>
        <begin position="167"/>
        <end position="294"/>
    </location>
</feature>
<dbReference type="HOGENOM" id="CLU_745763_0_0_0"/>
<protein>
    <recommendedName>
        <fullName evidence="1">Guanylate cyclase domain-containing protein</fullName>
    </recommendedName>
</protein>
<proteinExistence type="predicted"/>
<dbReference type="RefSeq" id="WP_015247482.1">
    <property type="nucleotide sequence ID" value="NC_019892.1"/>
</dbReference>
<dbReference type="eggNOG" id="COG2114">
    <property type="taxonomic scope" value="Bacteria"/>
</dbReference>
<accession>L0DHQ6</accession>
<dbReference type="InterPro" id="IPR001054">
    <property type="entry name" value="A/G_cyclase"/>
</dbReference>
<gene>
    <name evidence="2" type="ordered locus">Sinac_4143</name>
</gene>
<reference evidence="2 3" key="1">
    <citation type="submission" date="2012-02" db="EMBL/GenBank/DDBJ databases">
        <title>Complete sequence of chromosome of Singulisphaera acidiphila DSM 18658.</title>
        <authorList>
            <consortium name="US DOE Joint Genome Institute (JGI-PGF)"/>
            <person name="Lucas S."/>
            <person name="Copeland A."/>
            <person name="Lapidus A."/>
            <person name="Glavina del Rio T."/>
            <person name="Dalin E."/>
            <person name="Tice H."/>
            <person name="Bruce D."/>
            <person name="Goodwin L."/>
            <person name="Pitluck S."/>
            <person name="Peters L."/>
            <person name="Ovchinnikova G."/>
            <person name="Chertkov O."/>
            <person name="Kyrpides N."/>
            <person name="Mavromatis K."/>
            <person name="Ivanova N."/>
            <person name="Brettin T."/>
            <person name="Detter J.C."/>
            <person name="Han C."/>
            <person name="Larimer F."/>
            <person name="Land M."/>
            <person name="Hauser L."/>
            <person name="Markowitz V."/>
            <person name="Cheng J.-F."/>
            <person name="Hugenholtz P."/>
            <person name="Woyke T."/>
            <person name="Wu D."/>
            <person name="Tindall B."/>
            <person name="Pomrenke H."/>
            <person name="Brambilla E."/>
            <person name="Klenk H.-P."/>
            <person name="Eisen J.A."/>
        </authorList>
    </citation>
    <scope>NUCLEOTIDE SEQUENCE [LARGE SCALE GENOMIC DNA]</scope>
    <source>
        <strain evidence="3">ATCC BAA-1392 / DSM 18658 / VKM B-2454 / MOB10</strain>
    </source>
</reference>
<dbReference type="PROSITE" id="PS50125">
    <property type="entry name" value="GUANYLATE_CYCLASE_2"/>
    <property type="match status" value="1"/>
</dbReference>
<dbReference type="Proteomes" id="UP000010798">
    <property type="component" value="Chromosome"/>
</dbReference>
<dbReference type="Gene3D" id="3.30.70.1230">
    <property type="entry name" value="Nucleotide cyclase"/>
    <property type="match status" value="1"/>
</dbReference>
<evidence type="ECO:0000313" key="3">
    <source>
        <dbReference type="Proteomes" id="UP000010798"/>
    </source>
</evidence>
<name>L0DHQ6_SINAD</name>
<evidence type="ECO:0000259" key="1">
    <source>
        <dbReference type="PROSITE" id="PS50125"/>
    </source>
</evidence>
<dbReference type="KEGG" id="saci:Sinac_4143"/>
<sequence>MYKVEQNVGRPGQAIRCFQGQEERPVDSPDESVIAFVDEVRRTQEHPFVKRNPWLPPFDILFETRDEVLQFCKEHAARPVVRQDEAGRAALGHGRSVTTAQGTGRIFSLLTAASPWPGSSDVGVVDGIIGEESSLWVSEELDRTLAEELDDEASDIRRLSSWPIRRVFVYTDISDFSRFRPGQQVLMANGLARIARRPDFWNGDPLAERARADLETMLCIGDGYIFVFKDPGHATYFAAHLAGLIELLEAKALFPVEIHFRMGVHVGPVYCFWDLDRKDWNYIGEGINGGQRVMSVIGRETDDVVFISSRVRQDLLASNDEEGPARLILSNAQNRGRRQDKQGNAWRVYEVNHANLISDSLRSLKWIAPES</sequence>
<dbReference type="EMBL" id="CP003364">
    <property type="protein sequence ID" value="AGA28353.1"/>
    <property type="molecule type" value="Genomic_DNA"/>
</dbReference>
<dbReference type="GO" id="GO:0004016">
    <property type="term" value="F:adenylate cyclase activity"/>
    <property type="evidence" value="ECO:0007669"/>
    <property type="project" value="UniProtKB-ARBA"/>
</dbReference>
<dbReference type="STRING" id="886293.Sinac_4143"/>
<organism evidence="2 3">
    <name type="scientific">Singulisphaera acidiphila (strain ATCC BAA-1392 / DSM 18658 / VKM B-2454 / MOB10)</name>
    <dbReference type="NCBI Taxonomy" id="886293"/>
    <lineage>
        <taxon>Bacteria</taxon>
        <taxon>Pseudomonadati</taxon>
        <taxon>Planctomycetota</taxon>
        <taxon>Planctomycetia</taxon>
        <taxon>Isosphaerales</taxon>
        <taxon>Isosphaeraceae</taxon>
        <taxon>Singulisphaera</taxon>
    </lineage>
</organism>
<dbReference type="OrthoDB" id="315417at2"/>
<dbReference type="GO" id="GO:0009190">
    <property type="term" value="P:cyclic nucleotide biosynthetic process"/>
    <property type="evidence" value="ECO:0007669"/>
    <property type="project" value="InterPro"/>
</dbReference>
<dbReference type="InterPro" id="IPR029787">
    <property type="entry name" value="Nucleotide_cyclase"/>
</dbReference>
<keyword evidence="3" id="KW-1185">Reference proteome</keyword>
<dbReference type="SUPFAM" id="SSF55073">
    <property type="entry name" value="Nucleotide cyclase"/>
    <property type="match status" value="1"/>
</dbReference>
<dbReference type="GO" id="GO:0035556">
    <property type="term" value="P:intracellular signal transduction"/>
    <property type="evidence" value="ECO:0007669"/>
    <property type="project" value="InterPro"/>
</dbReference>